<reference evidence="2 3" key="1">
    <citation type="submission" date="2016-04" db="EMBL/GenBank/DDBJ databases">
        <title>A degradative enzymes factory behind the ericoid mycorrhizal symbiosis.</title>
        <authorList>
            <consortium name="DOE Joint Genome Institute"/>
            <person name="Martino E."/>
            <person name="Morin E."/>
            <person name="Grelet G."/>
            <person name="Kuo A."/>
            <person name="Kohler A."/>
            <person name="Daghino S."/>
            <person name="Barry K."/>
            <person name="Choi C."/>
            <person name="Cichocki N."/>
            <person name="Clum A."/>
            <person name="Copeland A."/>
            <person name="Hainaut M."/>
            <person name="Haridas S."/>
            <person name="Labutti K."/>
            <person name="Lindquist E."/>
            <person name="Lipzen A."/>
            <person name="Khouja H.-R."/>
            <person name="Murat C."/>
            <person name="Ohm R."/>
            <person name="Olson A."/>
            <person name="Spatafora J."/>
            <person name="Veneault-Fourrey C."/>
            <person name="Henrissat B."/>
            <person name="Grigoriev I."/>
            <person name="Martin F."/>
            <person name="Perotto S."/>
        </authorList>
    </citation>
    <scope>NUCLEOTIDE SEQUENCE [LARGE SCALE GENOMIC DNA]</scope>
    <source>
        <strain evidence="2 3">F</strain>
    </source>
</reference>
<dbReference type="Pfam" id="PF20150">
    <property type="entry name" value="2EXR"/>
    <property type="match status" value="1"/>
</dbReference>
<name>A0A2J6RT65_HYAVF</name>
<dbReference type="Proteomes" id="UP000235786">
    <property type="component" value="Unassembled WGS sequence"/>
</dbReference>
<evidence type="ECO:0000313" key="2">
    <source>
        <dbReference type="EMBL" id="PMD41643.1"/>
    </source>
</evidence>
<evidence type="ECO:0000313" key="3">
    <source>
        <dbReference type="Proteomes" id="UP000235786"/>
    </source>
</evidence>
<protein>
    <recommendedName>
        <fullName evidence="1">2EXR domain-containing protein</fullName>
    </recommendedName>
</protein>
<dbReference type="PANTHER" id="PTHR35910">
    <property type="entry name" value="2EXR DOMAIN-CONTAINING PROTEIN"/>
    <property type="match status" value="1"/>
</dbReference>
<dbReference type="PANTHER" id="PTHR35910:SF6">
    <property type="entry name" value="2EXR DOMAIN-CONTAINING PROTEIN"/>
    <property type="match status" value="1"/>
</dbReference>
<accession>A0A2J6RT65</accession>
<gene>
    <name evidence="2" type="ORF">L207DRAFT_329981</name>
</gene>
<evidence type="ECO:0000259" key="1">
    <source>
        <dbReference type="Pfam" id="PF20150"/>
    </source>
</evidence>
<dbReference type="EMBL" id="KZ613944">
    <property type="protein sequence ID" value="PMD41643.1"/>
    <property type="molecule type" value="Genomic_DNA"/>
</dbReference>
<dbReference type="OrthoDB" id="3473305at2759"/>
<keyword evidence="3" id="KW-1185">Reference proteome</keyword>
<organism evidence="2 3">
    <name type="scientific">Hyaloscypha variabilis (strain UAMH 11265 / GT02V1 / F)</name>
    <name type="common">Meliniomyces variabilis</name>
    <dbReference type="NCBI Taxonomy" id="1149755"/>
    <lineage>
        <taxon>Eukaryota</taxon>
        <taxon>Fungi</taxon>
        <taxon>Dikarya</taxon>
        <taxon>Ascomycota</taxon>
        <taxon>Pezizomycotina</taxon>
        <taxon>Leotiomycetes</taxon>
        <taxon>Helotiales</taxon>
        <taxon>Hyaloscyphaceae</taxon>
        <taxon>Hyaloscypha</taxon>
        <taxon>Hyaloscypha variabilis</taxon>
    </lineage>
</organism>
<dbReference type="AlphaFoldDB" id="A0A2J6RT65"/>
<dbReference type="InterPro" id="IPR045518">
    <property type="entry name" value="2EXR"/>
</dbReference>
<proteinExistence type="predicted"/>
<sequence>MIRLGLFRNLVFRKKEPEKPESPTQVSVPTDSGSNSVKVLPAFPLFSKLPAELRLKIWNAAIEPRIIFMLPRIRTTVPVILQVCKESRAEVLPNYRILTYPSGKLEVPGVGGRNNIDTWSRIFFNQSIDTVFYGESPAGSRDHDWDLPWNELPTTVLQVQHLALSREAWDKLHSPGGTFERLKDTLKEALRYNSLETITIVHASYWEAVEIHKDPEVLSGANLRLVLDPLGPTSEDSGLWLQDLHRLNIQKRAPELRFAKLERYTLSRVDTDRILAVRRESFEDPFSRYRY</sequence>
<feature type="domain" description="2EXR" evidence="1">
    <location>
        <begin position="43"/>
        <end position="131"/>
    </location>
</feature>